<keyword evidence="2" id="KW-1185">Reference proteome</keyword>
<dbReference type="EC" id="1.1.1.-" evidence="1"/>
<name>A0ACC6TUL4_9BURK</name>
<evidence type="ECO:0000313" key="1">
    <source>
        <dbReference type="EMBL" id="MEX3931143.1"/>
    </source>
</evidence>
<proteinExistence type="predicted"/>
<gene>
    <name evidence="1" type="ORF">AB4Y32_04840</name>
</gene>
<organism evidence="1 2">
    <name type="scientific">Paraburkholderia phymatum</name>
    <dbReference type="NCBI Taxonomy" id="148447"/>
    <lineage>
        <taxon>Bacteria</taxon>
        <taxon>Pseudomonadati</taxon>
        <taxon>Pseudomonadota</taxon>
        <taxon>Betaproteobacteria</taxon>
        <taxon>Burkholderiales</taxon>
        <taxon>Burkholderiaceae</taxon>
        <taxon>Paraburkholderia</taxon>
    </lineage>
</organism>
<evidence type="ECO:0000313" key="2">
    <source>
        <dbReference type="Proteomes" id="UP001558850"/>
    </source>
</evidence>
<comment type="caution">
    <text evidence="1">The sequence shown here is derived from an EMBL/GenBank/DDBJ whole genome shotgun (WGS) entry which is preliminary data.</text>
</comment>
<accession>A0ACC6TUL4</accession>
<sequence>MQFSGMSEMNEGCIIVTGASRGIGAAIAETLAREGFTVGCLSRSGDLPARDITSAEIHARFIAAACDVTDQASVKAAVDDVVRRADRPLVGLVNNAGLHREGPSDSLPVSEFEAVMTANATSVLIASQAAYPHLRETGEATIVNIGSFFDKLGVKRNAAYCASKAAVGAITRCVAVEWASEGIRVHNVAPGYIATDLNRDSLASGPLSQFLAKRIPTGGPGVAEDVAQLVRLLFTLSGRFMTGETLYLDGGQGMAL</sequence>
<reference evidence="1" key="1">
    <citation type="submission" date="2024-07" db="EMBL/GenBank/DDBJ databases">
        <title>A survey of Mimosa microsymbionts across Brazilian biomes reveals a high diversity of Paraburkholderia nodulating endemic species, but also that Cupriavidus is common as a symbiont of widespread species.</title>
        <authorList>
            <person name="Rouws L."/>
            <person name="Barauna A."/>
            <person name="Beukes C."/>
            <person name="Rouws J.R.C."/>
            <person name="De Faria S.M."/>
            <person name="Gross E."/>
            <person name="Bueno Dos Reis Junior F."/>
            <person name="Simon M.F."/>
            <person name="Maluk M."/>
            <person name="Odee D.W."/>
            <person name="Kenicer G."/>
            <person name="Young J.P.W."/>
            <person name="Reis V.M."/>
            <person name="Zilli J."/>
            <person name="James E.K."/>
        </authorList>
    </citation>
    <scope>NUCLEOTIDE SEQUENCE</scope>
    <source>
        <strain evidence="1">EG181B</strain>
    </source>
</reference>
<dbReference type="EMBL" id="JBFRCH010000002">
    <property type="protein sequence ID" value="MEX3931143.1"/>
    <property type="molecule type" value="Genomic_DNA"/>
</dbReference>
<protein>
    <submittedName>
        <fullName evidence="1">SDR family NAD(P)-dependent oxidoreductase</fullName>
        <ecNumber evidence="1">1.1.1.-</ecNumber>
    </submittedName>
</protein>
<dbReference type="Proteomes" id="UP001558850">
    <property type="component" value="Unassembled WGS sequence"/>
</dbReference>
<keyword evidence="1" id="KW-0560">Oxidoreductase</keyword>